<protein>
    <submittedName>
        <fullName evidence="1">Uncharacterized protein</fullName>
    </submittedName>
</protein>
<sequence>MSQRHLKHAESDRYKLCNEVEDAKLLLISYGHKLDVWDSLFNVFLGYPKSADPYLIYNSTIHFKLDCSFIYNLDTHTTIYDLFATIMRIIWRNHYQ</sequence>
<dbReference type="AlphaFoldDB" id="A0A0C9MIC4"/>
<proteinExistence type="predicted"/>
<organism evidence="1">
    <name type="scientific">Mucor ambiguus</name>
    <dbReference type="NCBI Taxonomy" id="91626"/>
    <lineage>
        <taxon>Eukaryota</taxon>
        <taxon>Fungi</taxon>
        <taxon>Fungi incertae sedis</taxon>
        <taxon>Mucoromycota</taxon>
        <taxon>Mucoromycotina</taxon>
        <taxon>Mucoromycetes</taxon>
        <taxon>Mucorales</taxon>
        <taxon>Mucorineae</taxon>
        <taxon>Mucoraceae</taxon>
        <taxon>Mucor</taxon>
    </lineage>
</organism>
<evidence type="ECO:0000313" key="2">
    <source>
        <dbReference type="Proteomes" id="UP000053815"/>
    </source>
</evidence>
<gene>
    <name evidence="1" type="ORF">MAM1_0028d02234</name>
</gene>
<dbReference type="OrthoDB" id="2278241at2759"/>
<dbReference type="STRING" id="91626.A0A0C9MIC4"/>
<dbReference type="EMBL" id="DF836317">
    <property type="protein sequence ID" value="GAN02787.1"/>
    <property type="molecule type" value="Genomic_DNA"/>
</dbReference>
<name>A0A0C9MIC4_9FUNG</name>
<accession>A0A0C9MIC4</accession>
<keyword evidence="2" id="KW-1185">Reference proteome</keyword>
<dbReference type="Proteomes" id="UP000053815">
    <property type="component" value="Unassembled WGS sequence"/>
</dbReference>
<reference evidence="1" key="1">
    <citation type="submission" date="2014-09" db="EMBL/GenBank/DDBJ databases">
        <title>Draft genome sequence of an oleaginous Mucoromycotina fungus Mucor ambiguus NBRC6742.</title>
        <authorList>
            <person name="Takeda I."/>
            <person name="Yamane N."/>
            <person name="Morita T."/>
            <person name="Tamano K."/>
            <person name="Machida M."/>
            <person name="Baker S."/>
            <person name="Koike H."/>
        </authorList>
    </citation>
    <scope>NUCLEOTIDE SEQUENCE</scope>
    <source>
        <strain evidence="1">NBRC 6742</strain>
    </source>
</reference>
<evidence type="ECO:0000313" key="1">
    <source>
        <dbReference type="EMBL" id="GAN02787.1"/>
    </source>
</evidence>